<reference evidence="8 9" key="1">
    <citation type="submission" date="2024-10" db="EMBL/GenBank/DDBJ databases">
        <title>The Natural Products Discovery Center: Release of the First 8490 Sequenced Strains for Exploring Actinobacteria Biosynthetic Diversity.</title>
        <authorList>
            <person name="Kalkreuter E."/>
            <person name="Kautsar S.A."/>
            <person name="Yang D."/>
            <person name="Bader C.D."/>
            <person name="Teijaro C.N."/>
            <person name="Fluegel L."/>
            <person name="Davis C.M."/>
            <person name="Simpson J.R."/>
            <person name="Lauterbach L."/>
            <person name="Steele A.D."/>
            <person name="Gui C."/>
            <person name="Meng S."/>
            <person name="Li G."/>
            <person name="Viehrig K."/>
            <person name="Ye F."/>
            <person name="Su P."/>
            <person name="Kiefer A.F."/>
            <person name="Nichols A."/>
            <person name="Cepeda A.J."/>
            <person name="Yan W."/>
            <person name="Fan B."/>
            <person name="Jiang Y."/>
            <person name="Adhikari A."/>
            <person name="Zheng C.-J."/>
            <person name="Schuster L."/>
            <person name="Cowan T.M."/>
            <person name="Smanski M.J."/>
            <person name="Chevrette M.G."/>
            <person name="De Carvalho L.P.S."/>
            <person name="Shen B."/>
        </authorList>
    </citation>
    <scope>NUCLEOTIDE SEQUENCE [LARGE SCALE GENOMIC DNA]</scope>
    <source>
        <strain evidence="8 9">NPDC021253</strain>
    </source>
</reference>
<dbReference type="PANTHER" id="PTHR46566">
    <property type="entry name" value="1-PHOSPHOFRUCTOKINASE-RELATED"/>
    <property type="match status" value="1"/>
</dbReference>
<dbReference type="Gene3D" id="3.40.1190.20">
    <property type="match status" value="1"/>
</dbReference>
<feature type="domain" description="Carbohydrate kinase PfkB" evidence="7">
    <location>
        <begin position="20"/>
        <end position="295"/>
    </location>
</feature>
<dbReference type="SUPFAM" id="SSF53613">
    <property type="entry name" value="Ribokinase-like"/>
    <property type="match status" value="1"/>
</dbReference>
<dbReference type="Proteomes" id="UP001611075">
    <property type="component" value="Unassembled WGS sequence"/>
</dbReference>
<dbReference type="InterPro" id="IPR011611">
    <property type="entry name" value="PfkB_dom"/>
</dbReference>
<dbReference type="PANTHER" id="PTHR46566:SF2">
    <property type="entry name" value="ATP-DEPENDENT 6-PHOSPHOFRUCTOKINASE ISOZYME 2"/>
    <property type="match status" value="1"/>
</dbReference>
<accession>A0ABW7SRH3</accession>
<evidence type="ECO:0000313" key="8">
    <source>
        <dbReference type="EMBL" id="MFI0796309.1"/>
    </source>
</evidence>
<keyword evidence="9" id="KW-1185">Reference proteome</keyword>
<evidence type="ECO:0000256" key="3">
    <source>
        <dbReference type="ARBA" id="ARBA00022741"/>
    </source>
</evidence>
<evidence type="ECO:0000256" key="1">
    <source>
        <dbReference type="ARBA" id="ARBA00010688"/>
    </source>
</evidence>
<dbReference type="EMBL" id="JBIRPU010000026">
    <property type="protein sequence ID" value="MFI0796309.1"/>
    <property type="molecule type" value="Genomic_DNA"/>
</dbReference>
<keyword evidence="2 6" id="KW-0808">Transferase</keyword>
<evidence type="ECO:0000256" key="4">
    <source>
        <dbReference type="ARBA" id="ARBA00022777"/>
    </source>
</evidence>
<evidence type="ECO:0000256" key="5">
    <source>
        <dbReference type="ARBA" id="ARBA00022840"/>
    </source>
</evidence>
<sequence>MPAFTLHVVCPNPALDRLQVVERFRPFEVNRVVEVRSLPGGKGLIVCRGARRLGATVTAHGFVGGPVGQVIRDGCGELGVLDRHVGIAGETRVTPVVIDRSTGRSTVLNERGPQVSAGEQEQLLAGLDATVRPGDVVVSTGSLPPGCAADLHARVARLALARGATALVDAHGEPLARVVDDARASRPVGRLVVKPNAEELAGVLGRPLPDRAATTAAVRALHGQTGATFVVTLGTDGAVWTDGADDLAVDTPTVETVNATGSGDSFLAGLAVALGQGESPAAALTLASAMGAANAASLAPDVDPVLVGRLRERVTVTRGATGRAAHG</sequence>
<comment type="caution">
    <text evidence="8">The sequence shown here is derived from an EMBL/GenBank/DDBJ whole genome shotgun (WGS) entry which is preliminary data.</text>
</comment>
<keyword evidence="3" id="KW-0547">Nucleotide-binding</keyword>
<keyword evidence="4" id="KW-0418">Kinase</keyword>
<proteinExistence type="inferred from homology"/>
<comment type="similarity">
    <text evidence="1">Belongs to the carbohydrate kinase PfkB family.</text>
</comment>
<evidence type="ECO:0000259" key="7">
    <source>
        <dbReference type="Pfam" id="PF00294"/>
    </source>
</evidence>
<name>A0ABW7SRH3_9ACTN</name>
<dbReference type="RefSeq" id="WP_396684318.1">
    <property type="nucleotide sequence ID" value="NZ_JBIRPU010000026.1"/>
</dbReference>
<evidence type="ECO:0000256" key="2">
    <source>
        <dbReference type="ARBA" id="ARBA00022679"/>
    </source>
</evidence>
<gene>
    <name evidence="8" type="ORF">ACH4OY_27030</name>
</gene>
<dbReference type="Pfam" id="PF00294">
    <property type="entry name" value="PfkB"/>
    <property type="match status" value="1"/>
</dbReference>
<evidence type="ECO:0000256" key="6">
    <source>
        <dbReference type="PIRNR" id="PIRNR000535"/>
    </source>
</evidence>
<keyword evidence="5" id="KW-0067">ATP-binding</keyword>
<organism evidence="8 9">
    <name type="scientific">Micromonospora rubida</name>
    <dbReference type="NCBI Taxonomy" id="2697657"/>
    <lineage>
        <taxon>Bacteria</taxon>
        <taxon>Bacillati</taxon>
        <taxon>Actinomycetota</taxon>
        <taxon>Actinomycetes</taxon>
        <taxon>Micromonosporales</taxon>
        <taxon>Micromonosporaceae</taxon>
        <taxon>Micromonospora</taxon>
    </lineage>
</organism>
<dbReference type="InterPro" id="IPR017583">
    <property type="entry name" value="Tagatose/fructose_Pkinase"/>
</dbReference>
<dbReference type="NCBIfam" id="TIGR03168">
    <property type="entry name" value="1-PFK"/>
    <property type="match status" value="1"/>
</dbReference>
<evidence type="ECO:0000313" key="9">
    <source>
        <dbReference type="Proteomes" id="UP001611075"/>
    </source>
</evidence>
<dbReference type="InterPro" id="IPR029056">
    <property type="entry name" value="Ribokinase-like"/>
</dbReference>
<dbReference type="PIRSF" id="PIRSF000535">
    <property type="entry name" value="1PFK/6PFK/LacC"/>
    <property type="match status" value="1"/>
</dbReference>
<protein>
    <submittedName>
        <fullName evidence="8">1-phosphofructokinase family hexose kinase</fullName>
    </submittedName>
</protein>